<keyword evidence="2" id="KW-0449">Lipoprotein</keyword>
<dbReference type="PANTHER" id="PTHR30203">
    <property type="entry name" value="OUTER MEMBRANE CATION EFFLUX PROTEIN"/>
    <property type="match status" value="1"/>
</dbReference>
<comment type="similarity">
    <text evidence="1 2">Belongs to the outer membrane factor (OMF) (TC 1.B.17) family.</text>
</comment>
<evidence type="ECO:0000313" key="4">
    <source>
        <dbReference type="Proteomes" id="UP000316781"/>
    </source>
</evidence>
<dbReference type="Gene3D" id="1.20.1600.10">
    <property type="entry name" value="Outer membrane efflux proteins (OEP)"/>
    <property type="match status" value="1"/>
</dbReference>
<evidence type="ECO:0000256" key="2">
    <source>
        <dbReference type="RuleBase" id="RU362097"/>
    </source>
</evidence>
<name>A0A549SNE8_METSR</name>
<dbReference type="NCBIfam" id="TIGR01845">
    <property type="entry name" value="outer_NodT"/>
    <property type="match status" value="1"/>
</dbReference>
<gene>
    <name evidence="3" type="ORF">FM996_14350</name>
</gene>
<dbReference type="GO" id="GO:0005886">
    <property type="term" value="C:plasma membrane"/>
    <property type="evidence" value="ECO:0007669"/>
    <property type="project" value="UniProtKB-SubCell"/>
</dbReference>
<dbReference type="Pfam" id="PF02321">
    <property type="entry name" value="OEP"/>
    <property type="match status" value="2"/>
</dbReference>
<evidence type="ECO:0000313" key="3">
    <source>
        <dbReference type="EMBL" id="TRL31162.1"/>
    </source>
</evidence>
<dbReference type="Gene3D" id="2.20.200.10">
    <property type="entry name" value="Outer membrane efflux proteins (OEP)"/>
    <property type="match status" value="1"/>
</dbReference>
<dbReference type="EMBL" id="VJMF01000059">
    <property type="protein sequence ID" value="TRL31162.1"/>
    <property type="molecule type" value="Genomic_DNA"/>
</dbReference>
<evidence type="ECO:0000256" key="1">
    <source>
        <dbReference type="ARBA" id="ARBA00007613"/>
    </source>
</evidence>
<comment type="caution">
    <text evidence="3">The sequence shown here is derived from an EMBL/GenBank/DDBJ whole genome shotgun (WGS) entry which is preliminary data.</text>
</comment>
<dbReference type="AlphaFoldDB" id="A0A549SNE8"/>
<keyword evidence="2" id="KW-0472">Membrane</keyword>
<dbReference type="PANTHER" id="PTHR30203:SF25">
    <property type="entry name" value="OUTER MEMBRANE PROTEIN-RELATED"/>
    <property type="match status" value="1"/>
</dbReference>
<dbReference type="GO" id="GO:0015562">
    <property type="term" value="F:efflux transmembrane transporter activity"/>
    <property type="evidence" value="ECO:0007669"/>
    <property type="project" value="InterPro"/>
</dbReference>
<dbReference type="RefSeq" id="WP_142863579.1">
    <property type="nucleotide sequence ID" value="NZ_VJMF01000059.1"/>
</dbReference>
<keyword evidence="2" id="KW-0812">Transmembrane</keyword>
<organism evidence="3 4">
    <name type="scientific">Methylosinus sporium</name>
    <dbReference type="NCBI Taxonomy" id="428"/>
    <lineage>
        <taxon>Bacteria</taxon>
        <taxon>Pseudomonadati</taxon>
        <taxon>Pseudomonadota</taxon>
        <taxon>Alphaproteobacteria</taxon>
        <taxon>Hyphomicrobiales</taxon>
        <taxon>Methylocystaceae</taxon>
        <taxon>Methylosinus</taxon>
    </lineage>
</organism>
<dbReference type="InterPro" id="IPR003423">
    <property type="entry name" value="OMP_efflux"/>
</dbReference>
<proteinExistence type="inferred from homology"/>
<dbReference type="PROSITE" id="PS51257">
    <property type="entry name" value="PROKAR_LIPOPROTEIN"/>
    <property type="match status" value="1"/>
</dbReference>
<dbReference type="Proteomes" id="UP000316781">
    <property type="component" value="Unassembled WGS sequence"/>
</dbReference>
<sequence>MKFASAPKPALARDHKALALAATLFGVSVSGCAVGPDYVAPSISLADFHSIVARPVRRGDSPPLDRWWTGFDDPTLTRIIRRALDQNLDLAASLARVEQARAAAREAGAKLLPTTDTTAQAVKIRQSLESPVGAIGRNLPGYDPNQALFDLGISSSWEIDVFGGLRRGAEAASAEAEAAEAARLGTRISVAADAADAYFQIRGDQAQIAATEGQIATDAHLLDLVRQRSALGLASARETAQAEALLYQARSALPPLRVDLEAQLNRLDVLMGAQPGTYAAELRAPANIPSVSRVFGGDKPIDVLRRRPDVIAAERRLASSNARIGEAISGYYPKISISGLLGFESMNVSHLFRSATFQPQAVAGLRWRLFDFGKIDSEVKQAEGAHAEALARYRQSILHAAEDVENAFTGFMQAKAQTKELEAEISAVKRALTLAQSAYRAGGIPLTDALDANRQLLVARSALARTRADTARAAVRVFRALGGTPDSAP</sequence>
<keyword evidence="2" id="KW-1134">Transmembrane beta strand</keyword>
<protein>
    <submittedName>
        <fullName evidence="3">TolC family protein</fullName>
    </submittedName>
</protein>
<comment type="subcellular location">
    <subcellularLocation>
        <location evidence="2">Cell membrane</location>
        <topology evidence="2">Lipid-anchor</topology>
    </subcellularLocation>
</comment>
<keyword evidence="2" id="KW-0564">Palmitate</keyword>
<dbReference type="InterPro" id="IPR010131">
    <property type="entry name" value="MdtP/NodT-like"/>
</dbReference>
<dbReference type="SUPFAM" id="SSF56954">
    <property type="entry name" value="Outer membrane efflux proteins (OEP)"/>
    <property type="match status" value="1"/>
</dbReference>
<reference evidence="3 4" key="1">
    <citation type="submission" date="2019-07" db="EMBL/GenBank/DDBJ databases">
        <title>Ln-dependent methylotrophs.</title>
        <authorList>
            <person name="Tani A."/>
        </authorList>
    </citation>
    <scope>NUCLEOTIDE SEQUENCE [LARGE SCALE GENOMIC DNA]</scope>
    <source>
        <strain evidence="3 4">SM89A</strain>
    </source>
</reference>
<accession>A0A549SNE8</accession>